<sequence length="102" mass="11407">MNLKELVITNYSGNKFPGWLSLLQLKLTNIQLQGCSSCSILPALGQLPLLKTLYIEECPELTELPPSLDNHDSLQLTTTRCPGLQGWEDKLTNAFRSRTVFS</sequence>
<accession>A0A068V9D4</accession>
<evidence type="ECO:0000313" key="3">
    <source>
        <dbReference type="Proteomes" id="UP000295252"/>
    </source>
</evidence>
<gene>
    <name evidence="2" type="ORF">GSCOC_T00006335001</name>
</gene>
<feature type="domain" description="R13L1/DRL21-like LRR repeat region" evidence="1">
    <location>
        <begin position="2"/>
        <end position="58"/>
    </location>
</feature>
<organism evidence="2 3">
    <name type="scientific">Coffea canephora</name>
    <name type="common">Robusta coffee</name>
    <dbReference type="NCBI Taxonomy" id="49390"/>
    <lineage>
        <taxon>Eukaryota</taxon>
        <taxon>Viridiplantae</taxon>
        <taxon>Streptophyta</taxon>
        <taxon>Embryophyta</taxon>
        <taxon>Tracheophyta</taxon>
        <taxon>Spermatophyta</taxon>
        <taxon>Magnoliopsida</taxon>
        <taxon>eudicotyledons</taxon>
        <taxon>Gunneridae</taxon>
        <taxon>Pentapetalae</taxon>
        <taxon>asterids</taxon>
        <taxon>lamiids</taxon>
        <taxon>Gentianales</taxon>
        <taxon>Rubiaceae</taxon>
        <taxon>Ixoroideae</taxon>
        <taxon>Gardenieae complex</taxon>
        <taxon>Bertiereae - Coffeeae clade</taxon>
        <taxon>Coffeeae</taxon>
        <taxon>Coffea</taxon>
    </lineage>
</organism>
<dbReference type="SUPFAM" id="SSF52058">
    <property type="entry name" value="L domain-like"/>
    <property type="match status" value="1"/>
</dbReference>
<dbReference type="STRING" id="49390.A0A068V9D4"/>
<dbReference type="Gene3D" id="3.80.10.10">
    <property type="entry name" value="Ribonuclease Inhibitor"/>
    <property type="match status" value="1"/>
</dbReference>
<dbReference type="EMBL" id="HG739231">
    <property type="protein sequence ID" value="CDP17167.1"/>
    <property type="molecule type" value="Genomic_DNA"/>
</dbReference>
<name>A0A068V9D4_COFCA</name>
<dbReference type="OrthoDB" id="773208at2759"/>
<dbReference type="AlphaFoldDB" id="A0A068V9D4"/>
<dbReference type="InParanoid" id="A0A068V9D4"/>
<evidence type="ECO:0000313" key="2">
    <source>
        <dbReference type="EMBL" id="CDP17167.1"/>
    </source>
</evidence>
<keyword evidence="3" id="KW-1185">Reference proteome</keyword>
<dbReference type="PhylomeDB" id="A0A068V9D4"/>
<proteinExistence type="predicted"/>
<dbReference type="Pfam" id="PF25019">
    <property type="entry name" value="LRR_R13L1-DRL21"/>
    <property type="match status" value="1"/>
</dbReference>
<protein>
    <recommendedName>
        <fullName evidence="1">R13L1/DRL21-like LRR repeat region domain-containing protein</fullName>
    </recommendedName>
</protein>
<dbReference type="InterPro" id="IPR056789">
    <property type="entry name" value="LRR_R13L1-DRL21"/>
</dbReference>
<dbReference type="InterPro" id="IPR032675">
    <property type="entry name" value="LRR_dom_sf"/>
</dbReference>
<dbReference type="Gramene" id="CDP17167">
    <property type="protein sequence ID" value="CDP17167"/>
    <property type="gene ID" value="GSCOC_T00006335001"/>
</dbReference>
<dbReference type="Proteomes" id="UP000295252">
    <property type="component" value="Chromosome IV"/>
</dbReference>
<reference evidence="3" key="1">
    <citation type="journal article" date="2014" name="Science">
        <title>The coffee genome provides insight into the convergent evolution of caffeine biosynthesis.</title>
        <authorList>
            <person name="Denoeud F."/>
            <person name="Carretero-Paulet L."/>
            <person name="Dereeper A."/>
            <person name="Droc G."/>
            <person name="Guyot R."/>
            <person name="Pietrella M."/>
            <person name="Zheng C."/>
            <person name="Alberti A."/>
            <person name="Anthony F."/>
            <person name="Aprea G."/>
            <person name="Aury J.M."/>
            <person name="Bento P."/>
            <person name="Bernard M."/>
            <person name="Bocs S."/>
            <person name="Campa C."/>
            <person name="Cenci A."/>
            <person name="Combes M.C."/>
            <person name="Crouzillat D."/>
            <person name="Da Silva C."/>
            <person name="Daddiego L."/>
            <person name="De Bellis F."/>
            <person name="Dussert S."/>
            <person name="Garsmeur O."/>
            <person name="Gayraud T."/>
            <person name="Guignon V."/>
            <person name="Jahn K."/>
            <person name="Jamilloux V."/>
            <person name="Joet T."/>
            <person name="Labadie K."/>
            <person name="Lan T."/>
            <person name="Leclercq J."/>
            <person name="Lepelley M."/>
            <person name="Leroy T."/>
            <person name="Li L.T."/>
            <person name="Librado P."/>
            <person name="Lopez L."/>
            <person name="Munoz A."/>
            <person name="Noel B."/>
            <person name="Pallavicini A."/>
            <person name="Perrotta G."/>
            <person name="Poncet V."/>
            <person name="Pot D."/>
            <person name="Priyono X."/>
            <person name="Rigoreau M."/>
            <person name="Rouard M."/>
            <person name="Rozas J."/>
            <person name="Tranchant-Dubreuil C."/>
            <person name="VanBuren R."/>
            <person name="Zhang Q."/>
            <person name="Andrade A.C."/>
            <person name="Argout X."/>
            <person name="Bertrand B."/>
            <person name="de Kochko A."/>
            <person name="Graziosi G."/>
            <person name="Henry R.J."/>
            <person name="Jayarama X."/>
            <person name="Ming R."/>
            <person name="Nagai C."/>
            <person name="Rounsley S."/>
            <person name="Sankoff D."/>
            <person name="Giuliano G."/>
            <person name="Albert V.A."/>
            <person name="Wincker P."/>
            <person name="Lashermes P."/>
        </authorList>
    </citation>
    <scope>NUCLEOTIDE SEQUENCE [LARGE SCALE GENOMIC DNA]</scope>
    <source>
        <strain evidence="3">cv. DH200-94</strain>
    </source>
</reference>
<evidence type="ECO:0000259" key="1">
    <source>
        <dbReference type="Pfam" id="PF25019"/>
    </source>
</evidence>